<protein>
    <submittedName>
        <fullName evidence="1">Uncharacterized protein</fullName>
    </submittedName>
</protein>
<dbReference type="Proteomes" id="UP000280825">
    <property type="component" value="Unassembled WGS sequence"/>
</dbReference>
<comment type="caution">
    <text evidence="1">The sequence shown here is derived from an EMBL/GenBank/DDBJ whole genome shotgun (WGS) entry which is preliminary data.</text>
</comment>
<dbReference type="AlphaFoldDB" id="A0A3S0M5C3"/>
<gene>
    <name evidence="1" type="ORF">EKL98_16925</name>
</gene>
<organism evidence="1 2">
    <name type="scientific">Flavobacterium bomense</name>
    <dbReference type="NCBI Taxonomy" id="2497483"/>
    <lineage>
        <taxon>Bacteria</taxon>
        <taxon>Pseudomonadati</taxon>
        <taxon>Bacteroidota</taxon>
        <taxon>Flavobacteriia</taxon>
        <taxon>Flavobacteriales</taxon>
        <taxon>Flavobacteriaceae</taxon>
        <taxon>Flavobacterium</taxon>
    </lineage>
</organism>
<feature type="non-terminal residue" evidence="1">
    <location>
        <position position="78"/>
    </location>
</feature>
<reference evidence="1 2" key="1">
    <citation type="submission" date="2018-12" db="EMBL/GenBank/DDBJ databases">
        <title>Flavobacterium sp. nov., isolated from glacier ice.</title>
        <authorList>
            <person name="Liu Q."/>
            <person name="Xin Y.-H."/>
        </authorList>
    </citation>
    <scope>NUCLEOTIDE SEQUENCE [LARGE SCALE GENOMIC DNA]</scope>
    <source>
        <strain evidence="1 2">RB1N8</strain>
    </source>
</reference>
<evidence type="ECO:0000313" key="1">
    <source>
        <dbReference type="EMBL" id="RTY95398.1"/>
    </source>
</evidence>
<evidence type="ECO:0000313" key="2">
    <source>
        <dbReference type="Proteomes" id="UP000280825"/>
    </source>
</evidence>
<name>A0A3S0M5C3_9FLAO</name>
<sequence>MNDQSNTHNKNQLIPLSGDIETVIYTTKSQSEIWTSCYFGGDDANRAFNLLYALDFDGLLDSKVMEIAFQTLVNRHES</sequence>
<dbReference type="RefSeq" id="WP_148104468.1">
    <property type="nucleotide sequence ID" value="NZ_RYDJ01000227.1"/>
</dbReference>
<proteinExistence type="predicted"/>
<keyword evidence="2" id="KW-1185">Reference proteome</keyword>
<dbReference type="EMBL" id="RYDJ01000227">
    <property type="protein sequence ID" value="RTY95398.1"/>
    <property type="molecule type" value="Genomic_DNA"/>
</dbReference>
<accession>A0A3S0M5C3</accession>